<accession>A0A022WFS2</accession>
<name>A0A022WFS2_TRIRU</name>
<evidence type="ECO:0008006" key="3">
    <source>
        <dbReference type="Google" id="ProtNLM"/>
    </source>
</evidence>
<sequence>MIEEDFPPLPSPVATARETDRAGTMFFPLTDVPAAAAPPVITIHKDGDLVIICETAPHNSLPEPTRHMFRISSLEITRASAYFKALLDPAKFQEGRSLLRSHEQMEAQYGSRKLALKDMTVGELLHIKIELPPLSTKINLRETLALYFELLCFRLPFTLDPNGLKRFAVNTITTLASVLVLSDRFLSNNTIRNSFELLSQGRLGPFSYSKIIDRLQRFESEDEECIREGIFLAHFLKEPLAFSSLTQSLILHGSVNWMAEKPGGTSGLDKPLWWHLPGGIEEELQFRHDAIIDTISEIQNHFLAAYGAVNPYQALQHSLPDQSKRQLQCRRALETSEACDSFQLGEMIRYFTSQSKTLFLESGLYSESDPENCGDAHKDSQASHYAQEYGKKNAESSTGKNQAAMNAAEMANINTILSYLRCYPERQMDSYHLGCGLRRRLLPILDYIGKLCSMGKPSKTPRFGDIGLCKRHNLFGNGGPDSWSNNKFREGMSVVASAHSPVSVRFHGLDVSVAFRKPFFKSRQTVWCHCERLTIEARGFFTAKNRRWEC</sequence>
<reference evidence="2" key="1">
    <citation type="submission" date="2014-02" db="EMBL/GenBank/DDBJ databases">
        <title>The Genome Sequence of Trichophyton rubrum (morphotype fischeri) CBS 288.86.</title>
        <authorList>
            <consortium name="The Broad Institute Genomics Platform"/>
            <person name="Cuomo C.A."/>
            <person name="White T.C."/>
            <person name="Graser Y."/>
            <person name="Martinez-Rossi N."/>
            <person name="Heitman J."/>
            <person name="Young S.K."/>
            <person name="Zeng Q."/>
            <person name="Gargeya S."/>
            <person name="Abouelleil A."/>
            <person name="Alvarado L."/>
            <person name="Chapman S.B."/>
            <person name="Gainer-Dewar J."/>
            <person name="Goldberg J."/>
            <person name="Griggs A."/>
            <person name="Gujja S."/>
            <person name="Hansen M."/>
            <person name="Howarth C."/>
            <person name="Imamovic A."/>
            <person name="Larimer J."/>
            <person name="Martinez D."/>
            <person name="Murphy C."/>
            <person name="Pearson M.D."/>
            <person name="Persinoti G."/>
            <person name="Poon T."/>
            <person name="Priest M."/>
            <person name="Roberts A.D."/>
            <person name="Saif S."/>
            <person name="Shea T.D."/>
            <person name="Sykes S.N."/>
            <person name="Wortman J."/>
            <person name="Nusbaum C."/>
            <person name="Birren B."/>
        </authorList>
    </citation>
    <scope>NUCLEOTIDE SEQUENCE [LARGE SCALE GENOMIC DNA]</scope>
    <source>
        <strain evidence="2">CBS 288.86</strain>
    </source>
</reference>
<evidence type="ECO:0000256" key="1">
    <source>
        <dbReference type="SAM" id="MobiDB-lite"/>
    </source>
</evidence>
<dbReference type="HOGENOM" id="CLU_024593_0_0_1"/>
<dbReference type="Proteomes" id="UP000023758">
    <property type="component" value="Unassembled WGS sequence"/>
</dbReference>
<dbReference type="AlphaFoldDB" id="A0A022WFS2"/>
<feature type="region of interest" description="Disordered" evidence="1">
    <location>
        <begin position="370"/>
        <end position="400"/>
    </location>
</feature>
<organism evidence="2">
    <name type="scientific">Trichophyton rubrum CBS 288.86</name>
    <dbReference type="NCBI Taxonomy" id="1215330"/>
    <lineage>
        <taxon>Eukaryota</taxon>
        <taxon>Fungi</taxon>
        <taxon>Dikarya</taxon>
        <taxon>Ascomycota</taxon>
        <taxon>Pezizomycotina</taxon>
        <taxon>Eurotiomycetes</taxon>
        <taxon>Eurotiomycetidae</taxon>
        <taxon>Onygenales</taxon>
        <taxon>Arthrodermataceae</taxon>
        <taxon>Trichophyton</taxon>
    </lineage>
</organism>
<dbReference type="OrthoDB" id="5398371at2759"/>
<proteinExistence type="predicted"/>
<dbReference type="EMBL" id="KK207696">
    <property type="protein sequence ID" value="EZF57245.1"/>
    <property type="molecule type" value="Genomic_DNA"/>
</dbReference>
<evidence type="ECO:0000313" key="2">
    <source>
        <dbReference type="EMBL" id="EZF57245.1"/>
    </source>
</evidence>
<protein>
    <recommendedName>
        <fullName evidence="3">BTB domain-containing protein</fullName>
    </recommendedName>
</protein>
<gene>
    <name evidence="2" type="ORF">H103_00474</name>
</gene>